<evidence type="ECO:0000313" key="5">
    <source>
        <dbReference type="Proteomes" id="UP000307440"/>
    </source>
</evidence>
<feature type="compositionally biased region" description="Basic and acidic residues" evidence="2">
    <location>
        <begin position="38"/>
        <end position="51"/>
    </location>
</feature>
<accession>A0A5C3KI58</accession>
<feature type="compositionally biased region" description="Polar residues" evidence="2">
    <location>
        <begin position="1"/>
        <end position="16"/>
    </location>
</feature>
<comment type="similarity">
    <text evidence="1">Belongs to the UPF0337 (CsbD) family.</text>
</comment>
<feature type="region of interest" description="Disordered" evidence="2">
    <location>
        <begin position="1"/>
        <end position="53"/>
    </location>
</feature>
<dbReference type="Proteomes" id="UP000307440">
    <property type="component" value="Unassembled WGS sequence"/>
</dbReference>
<dbReference type="Pfam" id="PF05532">
    <property type="entry name" value="CsbD"/>
    <property type="match status" value="1"/>
</dbReference>
<dbReference type="InterPro" id="IPR008462">
    <property type="entry name" value="CsbD"/>
</dbReference>
<dbReference type="EMBL" id="ML210327">
    <property type="protein sequence ID" value="TFK19734.1"/>
    <property type="molecule type" value="Genomic_DNA"/>
</dbReference>
<protein>
    <submittedName>
        <fullName evidence="4">Mismatched base pair and cruciform DNA recognition protein</fullName>
    </submittedName>
</protein>
<dbReference type="OrthoDB" id="9999611at2759"/>
<dbReference type="PANTHER" id="PTHR40460:SF1">
    <property type="entry name" value="CSBD-LIKE DOMAIN-CONTAINING PROTEIN"/>
    <property type="match status" value="1"/>
</dbReference>
<dbReference type="STRING" id="230819.A0A5C3KI58"/>
<reference evidence="4 5" key="1">
    <citation type="journal article" date="2019" name="Nat. Ecol. Evol.">
        <title>Megaphylogeny resolves global patterns of mushroom evolution.</title>
        <authorList>
            <person name="Varga T."/>
            <person name="Krizsan K."/>
            <person name="Foldi C."/>
            <person name="Dima B."/>
            <person name="Sanchez-Garcia M."/>
            <person name="Sanchez-Ramirez S."/>
            <person name="Szollosi G.J."/>
            <person name="Szarkandi J.G."/>
            <person name="Papp V."/>
            <person name="Albert L."/>
            <person name="Andreopoulos W."/>
            <person name="Angelini C."/>
            <person name="Antonin V."/>
            <person name="Barry K.W."/>
            <person name="Bougher N.L."/>
            <person name="Buchanan P."/>
            <person name="Buyck B."/>
            <person name="Bense V."/>
            <person name="Catcheside P."/>
            <person name="Chovatia M."/>
            <person name="Cooper J."/>
            <person name="Damon W."/>
            <person name="Desjardin D."/>
            <person name="Finy P."/>
            <person name="Geml J."/>
            <person name="Haridas S."/>
            <person name="Hughes K."/>
            <person name="Justo A."/>
            <person name="Karasinski D."/>
            <person name="Kautmanova I."/>
            <person name="Kiss B."/>
            <person name="Kocsube S."/>
            <person name="Kotiranta H."/>
            <person name="LaButti K.M."/>
            <person name="Lechner B.E."/>
            <person name="Liimatainen K."/>
            <person name="Lipzen A."/>
            <person name="Lukacs Z."/>
            <person name="Mihaltcheva S."/>
            <person name="Morgado L.N."/>
            <person name="Niskanen T."/>
            <person name="Noordeloos M.E."/>
            <person name="Ohm R.A."/>
            <person name="Ortiz-Santana B."/>
            <person name="Ovrebo C."/>
            <person name="Racz N."/>
            <person name="Riley R."/>
            <person name="Savchenko A."/>
            <person name="Shiryaev A."/>
            <person name="Soop K."/>
            <person name="Spirin V."/>
            <person name="Szebenyi C."/>
            <person name="Tomsovsky M."/>
            <person name="Tulloss R.E."/>
            <person name="Uehling J."/>
            <person name="Grigoriev I.V."/>
            <person name="Vagvolgyi C."/>
            <person name="Papp T."/>
            <person name="Martin F.M."/>
            <person name="Miettinen O."/>
            <person name="Hibbett D.S."/>
            <person name="Nagy L.G."/>
        </authorList>
    </citation>
    <scope>NUCLEOTIDE SEQUENCE [LARGE SCALE GENOMIC DNA]</scope>
    <source>
        <strain evidence="4 5">CBS 121175</strain>
    </source>
</reference>
<evidence type="ECO:0000256" key="1">
    <source>
        <dbReference type="ARBA" id="ARBA00009129"/>
    </source>
</evidence>
<dbReference type="PANTHER" id="PTHR40460">
    <property type="entry name" value="CHROMOSOME 1, WHOLE GENOME SHOTGUN SEQUENCE"/>
    <property type="match status" value="1"/>
</dbReference>
<feature type="domain" description="CsbD-like" evidence="3">
    <location>
        <begin position="11"/>
        <end position="61"/>
    </location>
</feature>
<evidence type="ECO:0000259" key="3">
    <source>
        <dbReference type="Pfam" id="PF05532"/>
    </source>
</evidence>
<feature type="compositionally biased region" description="Polar residues" evidence="2">
    <location>
        <begin position="95"/>
        <end position="105"/>
    </location>
</feature>
<sequence>MSAFTTSQPSKTSGQFHSMKGSAMEGVGNMTGATEWQRAGKEEHAAGETEYKAAQAKNYAEGTADRFGGKKDSIIGAVTGDKSQQMEGNARNEKGSAQQEMNKNI</sequence>
<name>A0A5C3KI58_COPMA</name>
<dbReference type="AlphaFoldDB" id="A0A5C3KI58"/>
<evidence type="ECO:0000256" key="2">
    <source>
        <dbReference type="SAM" id="MobiDB-lite"/>
    </source>
</evidence>
<feature type="region of interest" description="Disordered" evidence="2">
    <location>
        <begin position="78"/>
        <end position="105"/>
    </location>
</feature>
<gene>
    <name evidence="4" type="ORF">FA15DRAFT_163079</name>
</gene>
<dbReference type="InterPro" id="IPR036629">
    <property type="entry name" value="YjbJ_sf"/>
</dbReference>
<keyword evidence="5" id="KW-1185">Reference proteome</keyword>
<proteinExistence type="inferred from homology"/>
<organism evidence="4 5">
    <name type="scientific">Coprinopsis marcescibilis</name>
    <name type="common">Agaric fungus</name>
    <name type="synonym">Psathyrella marcescibilis</name>
    <dbReference type="NCBI Taxonomy" id="230819"/>
    <lineage>
        <taxon>Eukaryota</taxon>
        <taxon>Fungi</taxon>
        <taxon>Dikarya</taxon>
        <taxon>Basidiomycota</taxon>
        <taxon>Agaricomycotina</taxon>
        <taxon>Agaricomycetes</taxon>
        <taxon>Agaricomycetidae</taxon>
        <taxon>Agaricales</taxon>
        <taxon>Agaricineae</taxon>
        <taxon>Psathyrellaceae</taxon>
        <taxon>Coprinopsis</taxon>
    </lineage>
</organism>
<evidence type="ECO:0000313" key="4">
    <source>
        <dbReference type="EMBL" id="TFK19734.1"/>
    </source>
</evidence>
<dbReference type="SUPFAM" id="SSF69047">
    <property type="entry name" value="Hypothetical protein YjbJ"/>
    <property type="match status" value="2"/>
</dbReference>